<keyword evidence="1" id="KW-1133">Transmembrane helix</keyword>
<feature type="transmembrane region" description="Helical" evidence="1">
    <location>
        <begin position="630"/>
        <end position="649"/>
    </location>
</feature>
<protein>
    <submittedName>
        <fullName evidence="2">5097_t:CDS:1</fullName>
    </submittedName>
</protein>
<feature type="non-terminal residue" evidence="2">
    <location>
        <position position="650"/>
    </location>
</feature>
<reference evidence="2" key="1">
    <citation type="submission" date="2021-06" db="EMBL/GenBank/DDBJ databases">
        <authorList>
            <person name="Kallberg Y."/>
            <person name="Tangrot J."/>
            <person name="Rosling A."/>
        </authorList>
    </citation>
    <scope>NUCLEOTIDE SEQUENCE</scope>
    <source>
        <strain evidence="2">UK204</strain>
    </source>
</reference>
<dbReference type="OrthoDB" id="2342709at2759"/>
<organism evidence="2 3">
    <name type="scientific">Funneliformis caledonium</name>
    <dbReference type="NCBI Taxonomy" id="1117310"/>
    <lineage>
        <taxon>Eukaryota</taxon>
        <taxon>Fungi</taxon>
        <taxon>Fungi incertae sedis</taxon>
        <taxon>Mucoromycota</taxon>
        <taxon>Glomeromycotina</taxon>
        <taxon>Glomeromycetes</taxon>
        <taxon>Glomerales</taxon>
        <taxon>Glomeraceae</taxon>
        <taxon>Funneliformis</taxon>
    </lineage>
</organism>
<accession>A0A9N9ILS4</accession>
<feature type="non-terminal residue" evidence="2">
    <location>
        <position position="1"/>
    </location>
</feature>
<evidence type="ECO:0000256" key="1">
    <source>
        <dbReference type="SAM" id="Phobius"/>
    </source>
</evidence>
<keyword evidence="3" id="KW-1185">Reference proteome</keyword>
<gene>
    <name evidence="2" type="ORF">FCALED_LOCUS15465</name>
</gene>
<keyword evidence="1" id="KW-0812">Transmembrane</keyword>
<feature type="transmembrane region" description="Helical" evidence="1">
    <location>
        <begin position="552"/>
        <end position="577"/>
    </location>
</feature>
<sequence length="650" mass="77243">GINILLWNLYTNEYQYDIPLNEVDISIFNSAKIPGKYISVNKNGRILSIYDTLNSIISRKDVNILIPKFKIYKDGKVPTEMNVLKFDNNIIYHQNLSKKEAQILKNNIEPWTTDNYEKTWVYLDQKESMQLYIGKYTIQIWCKIGQKEKFVLKYFWATENYILRILELDVYENGFSIKLENNIQIKWFYNDDDDIDLIRHACDSLEYLYYQRYKLIGYENQHVFEEIKYNISLIVCKFIRKYPNTWKMLDIHYNLMAKIIIGGTNTLIKFILFGNEKVKFKYLHIPKITRWINLKKSTKKKIDSKKIIQVKDNLKKPTKEKIDLIKFSDLQLAINLCKPDIERNRRILIVAYLLEYYTKNATENHGWLITISKALPDLYTFKLEYFVSELFCKTCMEGIEISNIIEYMDFMPKNFHIISKKFTAFKPNSNFKSTSVPKLNFKALGNYLKLILTKLYVKIFPNDHENYFPVVKIVPLHNFTVNSLSQKTYDHEGSFIIKILKLLFIPRGYFVNNSDNAENFSQLSPFVQIIRSERCYLLIVEYRQFRHRDWRYYINLFNCIDLASTVLAIFVMSYCVIPSFNTKNAFANAKTSQENTIAISFTVLLLWLEFIFYLRLLSEPAKYIYIMINIIKKTWIFLSFMILVMAGLAH</sequence>
<dbReference type="EMBL" id="CAJVPQ010014187">
    <property type="protein sequence ID" value="CAG8738544.1"/>
    <property type="molecule type" value="Genomic_DNA"/>
</dbReference>
<comment type="caution">
    <text evidence="2">The sequence shown here is derived from an EMBL/GenBank/DDBJ whole genome shotgun (WGS) entry which is preliminary data.</text>
</comment>
<evidence type="ECO:0000313" key="3">
    <source>
        <dbReference type="Proteomes" id="UP000789570"/>
    </source>
</evidence>
<dbReference type="Proteomes" id="UP000789570">
    <property type="component" value="Unassembled WGS sequence"/>
</dbReference>
<evidence type="ECO:0000313" key="2">
    <source>
        <dbReference type="EMBL" id="CAG8738544.1"/>
    </source>
</evidence>
<feature type="transmembrane region" description="Helical" evidence="1">
    <location>
        <begin position="597"/>
        <end position="618"/>
    </location>
</feature>
<dbReference type="AlphaFoldDB" id="A0A9N9ILS4"/>
<name>A0A9N9ILS4_9GLOM</name>
<proteinExistence type="predicted"/>
<keyword evidence="1" id="KW-0472">Membrane</keyword>